<evidence type="ECO:0000313" key="1">
    <source>
        <dbReference type="EMBL" id="SFK90286.1"/>
    </source>
</evidence>
<accession>A0AA94HHJ2</accession>
<evidence type="ECO:0000313" key="2">
    <source>
        <dbReference type="Proteomes" id="UP000183090"/>
    </source>
</evidence>
<dbReference type="EMBL" id="FOTB01000005">
    <property type="protein sequence ID" value="SFK90286.1"/>
    <property type="molecule type" value="Genomic_DNA"/>
</dbReference>
<sequence>MDYIFSEIKTPIEEFKAAKLIVSNIGGFDEDIDLQVIIPKDYLVKIKDRSVSKLNIIKEILDKNFIEVMFSIKENHTINII</sequence>
<proteinExistence type="predicted"/>
<dbReference type="Proteomes" id="UP000183090">
    <property type="component" value="Unassembled WGS sequence"/>
</dbReference>
<organism evidence="1 2">
    <name type="scientific">Salinicoccus halodurans</name>
    <dbReference type="NCBI Taxonomy" id="407035"/>
    <lineage>
        <taxon>Bacteria</taxon>
        <taxon>Bacillati</taxon>
        <taxon>Bacillota</taxon>
        <taxon>Bacilli</taxon>
        <taxon>Bacillales</taxon>
        <taxon>Staphylococcaceae</taxon>
        <taxon>Salinicoccus</taxon>
    </lineage>
</organism>
<reference evidence="1 2" key="1">
    <citation type="submission" date="2016-10" db="EMBL/GenBank/DDBJ databases">
        <authorList>
            <person name="Varghese N."/>
            <person name="Submissions S."/>
        </authorList>
    </citation>
    <scope>NUCLEOTIDE SEQUENCE [LARGE SCALE GENOMIC DNA]</scope>
    <source>
        <strain evidence="1 2">CGMCC 1.6501</strain>
    </source>
</reference>
<protein>
    <submittedName>
        <fullName evidence="1">Uncharacterized protein</fullName>
    </submittedName>
</protein>
<gene>
    <name evidence="1" type="ORF">SAMN05216235_2423</name>
</gene>
<name>A0AA94HHJ2_9STAP</name>
<dbReference type="RefSeq" id="WP_143544946.1">
    <property type="nucleotide sequence ID" value="NZ_CP011366.1"/>
</dbReference>
<comment type="caution">
    <text evidence="1">The sequence shown here is derived from an EMBL/GenBank/DDBJ whole genome shotgun (WGS) entry which is preliminary data.</text>
</comment>
<dbReference type="AlphaFoldDB" id="A0AA94HHJ2"/>